<dbReference type="Gene3D" id="3.40.50.10140">
    <property type="entry name" value="Toll/interleukin-1 receptor homology (TIR) domain"/>
    <property type="match status" value="1"/>
</dbReference>
<evidence type="ECO:0000256" key="4">
    <source>
        <dbReference type="ARBA" id="ARBA00022692"/>
    </source>
</evidence>
<dbReference type="SMART" id="SM00365">
    <property type="entry name" value="LRR_SD22"/>
    <property type="match status" value="5"/>
</dbReference>
<protein>
    <recommendedName>
        <fullName evidence="11">TIR domain-containing protein</fullName>
    </recommendedName>
</protein>
<evidence type="ECO:0000313" key="12">
    <source>
        <dbReference type="EMBL" id="CAC5412110.1"/>
    </source>
</evidence>
<comment type="subcellular location">
    <subcellularLocation>
        <location evidence="1">Membrane</location>
        <topology evidence="1">Single-pass membrane protein</topology>
    </subcellularLocation>
</comment>
<dbReference type="PRINTS" id="PR01537">
    <property type="entry name" value="INTRLKN1R1F"/>
</dbReference>
<name>A0A6J8DZA7_MYTCO</name>
<dbReference type="Proteomes" id="UP000507470">
    <property type="component" value="Unassembled WGS sequence"/>
</dbReference>
<dbReference type="SUPFAM" id="SSF101898">
    <property type="entry name" value="NHL repeat"/>
    <property type="match status" value="1"/>
</dbReference>
<dbReference type="AlphaFoldDB" id="A0A6J8DZA7"/>
<dbReference type="SMART" id="SM00369">
    <property type="entry name" value="LRR_TYP"/>
    <property type="match status" value="7"/>
</dbReference>
<keyword evidence="13" id="KW-1185">Reference proteome</keyword>
<dbReference type="OrthoDB" id="6160852at2759"/>
<keyword evidence="7" id="KW-1133">Transmembrane helix</keyword>
<dbReference type="GO" id="GO:0005886">
    <property type="term" value="C:plasma membrane"/>
    <property type="evidence" value="ECO:0007669"/>
    <property type="project" value="TreeGrafter"/>
</dbReference>
<sequence>MKLLTNRRLVRFADVCTINKFILYYPYCACITKDDLIVIYLWFASGNKEQGYHSRNSIIWMDTDGIMTRQTSFNDEIWQQPCSIHKLESGLCILYRVNSISKRHLVDILEATSSKCKSQYDFKGIYGLSPETNFECEGMSVDNAGNILISDFRHHSVYVLDKELKYKKTLFDARNGLDEPAAIALFNDHLWETFVLKLNDNKFGLFTFNHILILRHSHVNAVLFIAIFTISFIMYALNTESISSLYVCPRLCECNDLDETGSLSITCLIPAINDLEFSKFETNVTSELNLDCLSSRRSHLEDKMFQNLHSFSTITIRYCKFDFITEQTLYGLYKLEHLTIDGATDLSIHEHSFINTPNLRTLAIVNSGMIPNLKYLLLADNMVSYISPNSLRNLTDLEFLDFSKNNISILDKSLLEDLTNVFRHTPKLQLLQASHKNIKVIESGSFKNLKILKWIFVTHNKLNDISYVFTEMLALIQLDLSNNIMTGFINSGYFYQSNAFQQISFSNNYLNGIRGKAFSSLSNLQFVDLTYNNISTLQPENLNFLPLAIPQPSVYFVGNTFNCDCHLIWLRQCLNSWTESCQGLQMDEFEFLQCYTGYRIKPLALIKNVQLENMLCRFDDPCNGDDILCDCCPSLSCNCTVPCPHNCTCHMSLDRHNTVVNCANQHFMEFVQPIPKSTQTFYLDGNTLNYINSSIFEGLNHLKTLYLNRSEISKIESDTFSSLTNLEILYVNENKLCVIDSIFNGIASLRVLNLEHNSITRISNNAFNGTANLETLRLAYNVLISLPSYFANTMKALNEISLSTNPWSCDCAILHNLKEITYELADAIKDRRDIYCVVNNSINASSEIATMHHLIELDYYSICPNHTVIYKNRTMEKHKENFVHTQIEGACFSVVIFNKFGIRLLNEKHDENKLYDAFISYSHKDEGFVVHELVPRLEKKEGYKLCLHFRDFPVGTCIAETIIKSVEESSRTVIIVSNNFLQSEWCHYEFQTAHHSVLKDRSKNIIIILMENINFSKLDPELKLYMKTRTYLKSHDPWFWEKVMIALPKRKDKHNGQINGLNEKEVGIKNKEANGVNLQMNIFD</sequence>
<evidence type="ECO:0000256" key="7">
    <source>
        <dbReference type="ARBA" id="ARBA00022989"/>
    </source>
</evidence>
<dbReference type="Pfam" id="PF01582">
    <property type="entry name" value="TIR"/>
    <property type="match status" value="1"/>
</dbReference>
<dbReference type="InterPro" id="IPR003591">
    <property type="entry name" value="Leu-rich_rpt_typical-subtyp"/>
</dbReference>
<evidence type="ECO:0000256" key="1">
    <source>
        <dbReference type="ARBA" id="ARBA00004167"/>
    </source>
</evidence>
<dbReference type="InterPro" id="IPR001611">
    <property type="entry name" value="Leu-rich_rpt"/>
</dbReference>
<evidence type="ECO:0000256" key="2">
    <source>
        <dbReference type="ARBA" id="ARBA00009634"/>
    </source>
</evidence>
<dbReference type="PROSITE" id="PS50104">
    <property type="entry name" value="TIR"/>
    <property type="match status" value="1"/>
</dbReference>
<proteinExistence type="inferred from homology"/>
<dbReference type="PANTHER" id="PTHR24365">
    <property type="entry name" value="TOLL-LIKE RECEPTOR"/>
    <property type="match status" value="1"/>
</dbReference>
<dbReference type="PANTHER" id="PTHR24365:SF541">
    <property type="entry name" value="PROTEIN TOLL-RELATED"/>
    <property type="match status" value="1"/>
</dbReference>
<comment type="similarity">
    <text evidence="2">Belongs to the Toll-like receptor family.</text>
</comment>
<dbReference type="InterPro" id="IPR032675">
    <property type="entry name" value="LRR_dom_sf"/>
</dbReference>
<reference evidence="12 13" key="1">
    <citation type="submission" date="2020-06" db="EMBL/GenBank/DDBJ databases">
        <authorList>
            <person name="Li R."/>
            <person name="Bekaert M."/>
        </authorList>
    </citation>
    <scope>NUCLEOTIDE SEQUENCE [LARGE SCALE GENOMIC DNA]</scope>
    <source>
        <strain evidence="13">wild</strain>
    </source>
</reference>
<dbReference type="SMART" id="SM00255">
    <property type="entry name" value="TIR"/>
    <property type="match status" value="1"/>
</dbReference>
<keyword evidence="3" id="KW-0433">Leucine-rich repeat</keyword>
<keyword evidence="4" id="KW-0812">Transmembrane</keyword>
<dbReference type="EMBL" id="CACVKT020007975">
    <property type="protein sequence ID" value="CAC5412110.1"/>
    <property type="molecule type" value="Genomic_DNA"/>
</dbReference>
<dbReference type="InterPro" id="IPR035897">
    <property type="entry name" value="Toll_tir_struct_dom_sf"/>
</dbReference>
<feature type="domain" description="TIR" evidence="11">
    <location>
        <begin position="913"/>
        <end position="1047"/>
    </location>
</feature>
<evidence type="ECO:0000256" key="5">
    <source>
        <dbReference type="ARBA" id="ARBA00022729"/>
    </source>
</evidence>
<dbReference type="GO" id="GO:0038023">
    <property type="term" value="F:signaling receptor activity"/>
    <property type="evidence" value="ECO:0007669"/>
    <property type="project" value="TreeGrafter"/>
</dbReference>
<dbReference type="SUPFAM" id="SSF52058">
    <property type="entry name" value="L domain-like"/>
    <property type="match status" value="2"/>
</dbReference>
<dbReference type="PROSITE" id="PS51450">
    <property type="entry name" value="LRR"/>
    <property type="match status" value="1"/>
</dbReference>
<evidence type="ECO:0000256" key="10">
    <source>
        <dbReference type="ARBA" id="ARBA00023180"/>
    </source>
</evidence>
<dbReference type="SUPFAM" id="SSF52200">
    <property type="entry name" value="Toll/Interleukin receptor TIR domain"/>
    <property type="match status" value="1"/>
</dbReference>
<dbReference type="Gene3D" id="3.80.10.10">
    <property type="entry name" value="Ribonuclease Inhibitor"/>
    <property type="match status" value="4"/>
</dbReference>
<evidence type="ECO:0000259" key="11">
    <source>
        <dbReference type="PROSITE" id="PS50104"/>
    </source>
</evidence>
<gene>
    <name evidence="12" type="ORF">MCOR_45129</name>
</gene>
<evidence type="ECO:0000256" key="8">
    <source>
        <dbReference type="ARBA" id="ARBA00023136"/>
    </source>
</evidence>
<accession>A0A6J8DZA7</accession>
<keyword evidence="9" id="KW-0675">Receptor</keyword>
<keyword evidence="8" id="KW-0472">Membrane</keyword>
<evidence type="ECO:0000256" key="6">
    <source>
        <dbReference type="ARBA" id="ARBA00022737"/>
    </source>
</evidence>
<dbReference type="Pfam" id="PF13855">
    <property type="entry name" value="LRR_8"/>
    <property type="match status" value="3"/>
</dbReference>
<dbReference type="FunFam" id="3.40.50.10140:FF:000026">
    <property type="entry name" value="Toll-like receptor 2"/>
    <property type="match status" value="1"/>
</dbReference>
<dbReference type="GO" id="GO:0007165">
    <property type="term" value="P:signal transduction"/>
    <property type="evidence" value="ECO:0007669"/>
    <property type="project" value="InterPro"/>
</dbReference>
<dbReference type="InterPro" id="IPR000157">
    <property type="entry name" value="TIR_dom"/>
</dbReference>
<keyword evidence="6" id="KW-0677">Repeat</keyword>
<evidence type="ECO:0000256" key="9">
    <source>
        <dbReference type="ARBA" id="ARBA00023170"/>
    </source>
</evidence>
<evidence type="ECO:0000256" key="3">
    <source>
        <dbReference type="ARBA" id="ARBA00022614"/>
    </source>
</evidence>
<organism evidence="12 13">
    <name type="scientific">Mytilus coruscus</name>
    <name type="common">Sea mussel</name>
    <dbReference type="NCBI Taxonomy" id="42192"/>
    <lineage>
        <taxon>Eukaryota</taxon>
        <taxon>Metazoa</taxon>
        <taxon>Spiralia</taxon>
        <taxon>Lophotrochozoa</taxon>
        <taxon>Mollusca</taxon>
        <taxon>Bivalvia</taxon>
        <taxon>Autobranchia</taxon>
        <taxon>Pteriomorphia</taxon>
        <taxon>Mytilida</taxon>
        <taxon>Mytiloidea</taxon>
        <taxon>Mytilidae</taxon>
        <taxon>Mytilinae</taxon>
        <taxon>Mytilus</taxon>
    </lineage>
</organism>
<keyword evidence="10" id="KW-0325">Glycoprotein</keyword>
<keyword evidence="5" id="KW-0732">Signal</keyword>
<evidence type="ECO:0000313" key="13">
    <source>
        <dbReference type="Proteomes" id="UP000507470"/>
    </source>
</evidence>